<name>A0ABZ2GX02_9GAMM</name>
<comment type="similarity">
    <text evidence="3 13">Belongs to the lyase 1 family. Adenylosuccinate lyase subfamily.</text>
</comment>
<dbReference type="PRINTS" id="PR00149">
    <property type="entry name" value="FUMRATELYASE"/>
</dbReference>
<comment type="pathway">
    <text evidence="2 13">Purine metabolism; AMP biosynthesis via de novo pathway; AMP from IMP: step 2/2.</text>
</comment>
<evidence type="ECO:0000256" key="7">
    <source>
        <dbReference type="ARBA" id="ARBA00023239"/>
    </source>
</evidence>
<comment type="catalytic activity">
    <reaction evidence="11">
        <text>N(6)-(1,2-dicarboxyethyl)-AMP = fumarate + AMP</text>
        <dbReference type="Rhea" id="RHEA:16853"/>
        <dbReference type="ChEBI" id="CHEBI:29806"/>
        <dbReference type="ChEBI" id="CHEBI:57567"/>
        <dbReference type="ChEBI" id="CHEBI:456215"/>
        <dbReference type="EC" id="4.3.2.2"/>
    </reaction>
    <physiologicalReaction direction="left-to-right" evidence="11">
        <dbReference type="Rhea" id="RHEA:16854"/>
    </physiologicalReaction>
</comment>
<keyword evidence="6 13" id="KW-0658">Purine biosynthesis</keyword>
<evidence type="ECO:0000259" key="14">
    <source>
        <dbReference type="Pfam" id="PF00206"/>
    </source>
</evidence>
<protein>
    <recommendedName>
        <fullName evidence="5 12">Adenylosuccinate lyase</fullName>
        <shortName evidence="13">ASL</shortName>
        <ecNumber evidence="4 12">4.3.2.2</ecNumber>
    </recommendedName>
    <alternativeName>
        <fullName evidence="10 13">Adenylosuccinase</fullName>
    </alternativeName>
</protein>
<evidence type="ECO:0000256" key="6">
    <source>
        <dbReference type="ARBA" id="ARBA00022755"/>
    </source>
</evidence>
<organism evidence="16 17">
    <name type="scientific">Candidatus Legionella polyplacis</name>
    <dbReference type="NCBI Taxonomy" id="2005262"/>
    <lineage>
        <taxon>Bacteria</taxon>
        <taxon>Pseudomonadati</taxon>
        <taxon>Pseudomonadota</taxon>
        <taxon>Gammaproteobacteria</taxon>
        <taxon>Legionellales</taxon>
        <taxon>Legionellaceae</taxon>
        <taxon>Legionella</taxon>
    </lineage>
</organism>
<dbReference type="Gene3D" id="1.10.275.10">
    <property type="entry name" value="Fumarase/aspartase (N-terminal domain)"/>
    <property type="match status" value="1"/>
</dbReference>
<dbReference type="GO" id="GO:0016829">
    <property type="term" value="F:lyase activity"/>
    <property type="evidence" value="ECO:0007669"/>
    <property type="project" value="UniProtKB-KW"/>
</dbReference>
<dbReference type="Gene3D" id="1.20.200.10">
    <property type="entry name" value="Fumarase/aspartase (Central domain)"/>
    <property type="match status" value="1"/>
</dbReference>
<dbReference type="SUPFAM" id="SSF48557">
    <property type="entry name" value="L-aspartase-like"/>
    <property type="match status" value="1"/>
</dbReference>
<evidence type="ECO:0000259" key="15">
    <source>
        <dbReference type="Pfam" id="PF08328"/>
    </source>
</evidence>
<evidence type="ECO:0000256" key="3">
    <source>
        <dbReference type="ARBA" id="ARBA00008273"/>
    </source>
</evidence>
<dbReference type="Gene3D" id="1.10.40.30">
    <property type="entry name" value="Fumarase/aspartase (C-terminal domain)"/>
    <property type="match status" value="1"/>
</dbReference>
<accession>A0ABZ2GX02</accession>
<dbReference type="RefSeq" id="WP_338521460.1">
    <property type="nucleotide sequence ID" value="NZ_CP135136.1"/>
</dbReference>
<dbReference type="Pfam" id="PF08328">
    <property type="entry name" value="ASL_C"/>
    <property type="match status" value="1"/>
</dbReference>
<keyword evidence="17" id="KW-1185">Reference proteome</keyword>
<gene>
    <name evidence="16" type="primary">purB</name>
    <name evidence="16" type="ORF">RQL38_02270</name>
</gene>
<dbReference type="InterPro" id="IPR047136">
    <property type="entry name" value="PurB_bact"/>
</dbReference>
<evidence type="ECO:0000256" key="11">
    <source>
        <dbReference type="ARBA" id="ARBA00049115"/>
    </source>
</evidence>
<keyword evidence="7 13" id="KW-0456">Lyase</keyword>
<evidence type="ECO:0000313" key="16">
    <source>
        <dbReference type="EMBL" id="WWR11960.1"/>
    </source>
</evidence>
<feature type="domain" description="Fumarate lyase N-terminal" evidence="14">
    <location>
        <begin position="15"/>
        <end position="312"/>
    </location>
</feature>
<dbReference type="InterPro" id="IPR020557">
    <property type="entry name" value="Fumarate_lyase_CS"/>
</dbReference>
<sequence>MKSFNLHSISPIDGRYSKKTKILKAYFSEFSLIYHRLKIEIYWLKSLINNKKIKNLYKLNHKENKYLKKILNNFNESEAKKIKNYEKKTNHDLKAIEYYLKDKFKKSKILQQYIPYIHFACTSEDINNLSYTIMIKNAIQYVIEPILSKTINSILTLGKKHNNIPMLSRTHGQPASPTTIGKEMVVFLSRLKHQKSQLSKINLSAKFNGAVGNYNAHIIAFPKINWIKHCKKFINSFKISFNNYTTQIEPHDNIAELCHVMVRINNILLDYTKDIWYYISINYFSLKFFSKETGSSTMPHKNNPIEFENAEGNLSLSNTLFAYFANKLTKSRLQRDLSGSTILRNIGVPFSHTIIAYKSIIKGNKKIIINHGTIKKDLNNNWGIMSEAIQTIMRKYKIPNAYEKIKKITRGKKTNKNNIKKIIKDLNLPIKIKNKLNKLNPEKYIGLSKLLSGNFYKNFNKNI</sequence>
<proteinExistence type="inferred from homology"/>
<evidence type="ECO:0000256" key="10">
    <source>
        <dbReference type="ARBA" id="ARBA00030717"/>
    </source>
</evidence>
<reference evidence="16" key="1">
    <citation type="submission" date="2023-09" db="EMBL/GenBank/DDBJ databases">
        <title>Genomes of two closely related lineages of the louse Polyplax serrata with different host specificities.</title>
        <authorList>
            <person name="Martinu J."/>
            <person name="Tarabai H."/>
            <person name="Stefka J."/>
            <person name="Hypsa V."/>
        </authorList>
    </citation>
    <scope>NUCLEOTIDE SEQUENCE [LARGE SCALE GENOMIC DNA]</scope>
    <source>
        <strain evidence="16">HR10_N</strain>
    </source>
</reference>
<comment type="catalytic activity">
    <reaction evidence="8">
        <text>(2S)-2-[5-amino-1-(5-phospho-beta-D-ribosyl)imidazole-4-carboxamido]succinate = 5-amino-1-(5-phospho-beta-D-ribosyl)imidazole-4-carboxamide + fumarate</text>
        <dbReference type="Rhea" id="RHEA:23920"/>
        <dbReference type="ChEBI" id="CHEBI:29806"/>
        <dbReference type="ChEBI" id="CHEBI:58443"/>
        <dbReference type="ChEBI" id="CHEBI:58475"/>
        <dbReference type="EC" id="4.3.2.2"/>
    </reaction>
    <physiologicalReaction direction="left-to-right" evidence="8">
        <dbReference type="Rhea" id="RHEA:23921"/>
    </physiologicalReaction>
</comment>
<dbReference type="InterPro" id="IPR004769">
    <property type="entry name" value="Pur_lyase"/>
</dbReference>
<dbReference type="Pfam" id="PF00206">
    <property type="entry name" value="Lyase_1"/>
    <property type="match status" value="1"/>
</dbReference>
<dbReference type="InterPro" id="IPR013539">
    <property type="entry name" value="PurB_C"/>
</dbReference>
<evidence type="ECO:0000256" key="8">
    <source>
        <dbReference type="ARBA" id="ARBA00024477"/>
    </source>
</evidence>
<dbReference type="PANTHER" id="PTHR43411">
    <property type="entry name" value="ADENYLOSUCCINATE LYASE"/>
    <property type="match status" value="1"/>
</dbReference>
<dbReference type="InterPro" id="IPR024083">
    <property type="entry name" value="Fumarase/histidase_N"/>
</dbReference>
<dbReference type="EC" id="4.3.2.2" evidence="4 12"/>
<dbReference type="InterPro" id="IPR000362">
    <property type="entry name" value="Fumarate_lyase_fam"/>
</dbReference>
<dbReference type="PANTHER" id="PTHR43411:SF1">
    <property type="entry name" value="ADENYLOSUCCINATE LYASE"/>
    <property type="match status" value="1"/>
</dbReference>
<dbReference type="NCBIfam" id="NF006764">
    <property type="entry name" value="PRK09285.1"/>
    <property type="match status" value="1"/>
</dbReference>
<dbReference type="PROSITE" id="PS00163">
    <property type="entry name" value="FUMARATE_LYASES"/>
    <property type="match status" value="1"/>
</dbReference>
<evidence type="ECO:0000256" key="13">
    <source>
        <dbReference type="RuleBase" id="RU361172"/>
    </source>
</evidence>
<feature type="domain" description="Adenylosuccinate lyase PurB C-terminal" evidence="15">
    <location>
        <begin position="331"/>
        <end position="445"/>
    </location>
</feature>
<dbReference type="EMBL" id="CP135136">
    <property type="protein sequence ID" value="WWR11960.1"/>
    <property type="molecule type" value="Genomic_DNA"/>
</dbReference>
<evidence type="ECO:0000256" key="12">
    <source>
        <dbReference type="NCBIfam" id="TIGR00928"/>
    </source>
</evidence>
<dbReference type="NCBIfam" id="TIGR00928">
    <property type="entry name" value="purB"/>
    <property type="match status" value="1"/>
</dbReference>
<evidence type="ECO:0000313" key="17">
    <source>
        <dbReference type="Proteomes" id="UP001360424"/>
    </source>
</evidence>
<evidence type="ECO:0000256" key="1">
    <source>
        <dbReference type="ARBA" id="ARBA00004706"/>
    </source>
</evidence>
<evidence type="ECO:0000256" key="4">
    <source>
        <dbReference type="ARBA" id="ARBA00012339"/>
    </source>
</evidence>
<dbReference type="Proteomes" id="UP001360424">
    <property type="component" value="Chromosome"/>
</dbReference>
<dbReference type="InterPro" id="IPR008948">
    <property type="entry name" value="L-Aspartase-like"/>
</dbReference>
<evidence type="ECO:0000256" key="9">
    <source>
        <dbReference type="ARBA" id="ARBA00025012"/>
    </source>
</evidence>
<evidence type="ECO:0000256" key="5">
    <source>
        <dbReference type="ARBA" id="ARBA00017058"/>
    </source>
</evidence>
<comment type="pathway">
    <text evidence="1 13">Purine metabolism; IMP biosynthesis via de novo pathway; 5-amino-1-(5-phospho-D-ribosyl)imidazole-4-carboxamide from 5-amino-1-(5-phospho-D-ribosyl)imidazole-4-carboxylate: step 2/2.</text>
</comment>
<dbReference type="InterPro" id="IPR022761">
    <property type="entry name" value="Fumarate_lyase_N"/>
</dbReference>
<comment type="function">
    <text evidence="9">Catalyzes two reactions in de novo purine nucleotide biosynthesis. Catalyzes the breakdown of 5-aminoimidazole- (N-succinylocarboxamide) ribotide (SAICAR or 2-[5-amino-1-(5-phospho-beta-D-ribosyl)imidazole-4-carboxamido]succinate) to 5-aminoimidazole-4-carboxamide ribotide (AICAR or 5-amino-1-(5-phospho-beta-D-ribosyl)imidazole-4-carboxamide) and fumarate, and of adenylosuccinate (ADS or N(6)-(1,2-dicarboxyethyl)-AMP) to adenosine monophosphate (AMP) and fumarate.</text>
</comment>
<evidence type="ECO:0000256" key="2">
    <source>
        <dbReference type="ARBA" id="ARBA00004734"/>
    </source>
</evidence>